<dbReference type="InterPro" id="IPR047084">
    <property type="entry name" value="GFAT_N"/>
</dbReference>
<dbReference type="PROSITE" id="PS51464">
    <property type="entry name" value="SIS"/>
    <property type="match status" value="2"/>
</dbReference>
<evidence type="ECO:0000256" key="3">
    <source>
        <dbReference type="ARBA" id="ARBA00012916"/>
    </source>
</evidence>
<dbReference type="STRING" id="525282.HMPREF0391_10367"/>
<dbReference type="FunFam" id="3.40.50.10490:FF:000022">
    <property type="entry name" value="Glutamine--fructose-6-phosphate aminotransferase [isomerizing]"/>
    <property type="match status" value="1"/>
</dbReference>
<dbReference type="HOGENOM" id="CLU_012520_5_2_9"/>
<dbReference type="InterPro" id="IPR001347">
    <property type="entry name" value="SIS_dom"/>
</dbReference>
<dbReference type="HAMAP" id="MF_00164">
    <property type="entry name" value="GlmS"/>
    <property type="match status" value="1"/>
</dbReference>
<dbReference type="Proteomes" id="UP000004063">
    <property type="component" value="Chromosome"/>
</dbReference>
<dbReference type="GO" id="GO:0097367">
    <property type="term" value="F:carbohydrate derivative binding"/>
    <property type="evidence" value="ECO:0007669"/>
    <property type="project" value="InterPro"/>
</dbReference>
<evidence type="ECO:0000313" key="13">
    <source>
        <dbReference type="EMBL" id="EFH93999.1"/>
    </source>
</evidence>
<evidence type="ECO:0000256" key="10">
    <source>
        <dbReference type="HAMAP-Rule" id="MF_00164"/>
    </source>
</evidence>
<keyword evidence="9" id="KW-0315">Glutamine amidotransferase</keyword>
<dbReference type="AlphaFoldDB" id="D6S7E5"/>
<comment type="function">
    <text evidence="10">Catalyzes the first step in hexosamine metabolism, converting fructose-6P into glucosamine-6P using glutamine as a nitrogen source.</text>
</comment>
<dbReference type="PANTHER" id="PTHR10937">
    <property type="entry name" value="GLUCOSAMINE--FRUCTOSE-6-PHOSPHATE AMINOTRANSFERASE, ISOMERIZING"/>
    <property type="match status" value="1"/>
</dbReference>
<dbReference type="SUPFAM" id="SSF56235">
    <property type="entry name" value="N-terminal nucleophile aminohydrolases (Ntn hydrolases)"/>
    <property type="match status" value="1"/>
</dbReference>
<dbReference type="GO" id="GO:0006047">
    <property type="term" value="P:UDP-N-acetylglucosamine metabolic process"/>
    <property type="evidence" value="ECO:0007669"/>
    <property type="project" value="TreeGrafter"/>
</dbReference>
<evidence type="ECO:0000256" key="6">
    <source>
        <dbReference type="ARBA" id="ARBA00022576"/>
    </source>
</evidence>
<comment type="subunit">
    <text evidence="10">Homodimer.</text>
</comment>
<dbReference type="Gene3D" id="3.60.20.10">
    <property type="entry name" value="Glutamine Phosphoribosylpyrophosphate, subunit 1, domain 1"/>
    <property type="match status" value="1"/>
</dbReference>
<feature type="active site" description="Nucleophile; for GATase activity" evidence="10">
    <location>
        <position position="14"/>
    </location>
</feature>
<evidence type="ECO:0000256" key="4">
    <source>
        <dbReference type="ARBA" id="ARBA00016090"/>
    </source>
</evidence>
<dbReference type="Gene3D" id="3.40.50.10490">
    <property type="entry name" value="Glucose-6-phosphate isomerase like protein, domain 1"/>
    <property type="match status" value="2"/>
</dbReference>
<dbReference type="NCBIfam" id="NF001484">
    <property type="entry name" value="PRK00331.1"/>
    <property type="match status" value="1"/>
</dbReference>
<dbReference type="CDD" id="cd05008">
    <property type="entry name" value="SIS_GlmS_GlmD_1"/>
    <property type="match status" value="1"/>
</dbReference>
<evidence type="ECO:0000259" key="12">
    <source>
        <dbReference type="PROSITE" id="PS51464"/>
    </source>
</evidence>
<dbReference type="FunFam" id="3.40.50.10490:FF:000001">
    <property type="entry name" value="Glutamine--fructose-6-phosphate aminotransferase [isomerizing]"/>
    <property type="match status" value="1"/>
</dbReference>
<keyword evidence="8" id="KW-0677">Repeat</keyword>
<dbReference type="Pfam" id="PF13522">
    <property type="entry name" value="GATase_6"/>
    <property type="match status" value="1"/>
</dbReference>
<dbReference type="InterPro" id="IPR035490">
    <property type="entry name" value="GlmS/FrlB_SIS"/>
</dbReference>
<dbReference type="CDD" id="cd05009">
    <property type="entry name" value="SIS_GlmS_GlmD_2"/>
    <property type="match status" value="1"/>
</dbReference>
<dbReference type="GO" id="GO:0006487">
    <property type="term" value="P:protein N-linked glycosylation"/>
    <property type="evidence" value="ECO:0007669"/>
    <property type="project" value="TreeGrafter"/>
</dbReference>
<feature type="active site" description="For Fru-6P isomerization activity" evidence="10">
    <location>
        <position position="613"/>
    </location>
</feature>
<dbReference type="PANTHER" id="PTHR10937:SF0">
    <property type="entry name" value="GLUTAMINE--FRUCTOSE-6-PHOSPHATE TRANSAMINASE (ISOMERIZING)"/>
    <property type="match status" value="1"/>
</dbReference>
<accession>D6S7E5</accession>
<proteinExistence type="inferred from homology"/>
<keyword evidence="6 10" id="KW-0032">Aminotransferase</keyword>
<comment type="subcellular location">
    <subcellularLocation>
        <location evidence="2 10">Cytoplasm</location>
    </subcellularLocation>
</comment>
<dbReference type="Pfam" id="PF01380">
    <property type="entry name" value="SIS"/>
    <property type="match status" value="2"/>
</dbReference>
<organism evidence="13">
    <name type="scientific">Finegoldia magna ATCC 53516</name>
    <dbReference type="NCBI Taxonomy" id="525282"/>
    <lineage>
        <taxon>Bacteria</taxon>
        <taxon>Bacillati</taxon>
        <taxon>Bacillota</taxon>
        <taxon>Tissierellia</taxon>
        <taxon>Tissierellales</taxon>
        <taxon>Peptoniphilaceae</taxon>
        <taxon>Finegoldia</taxon>
    </lineage>
</organism>
<dbReference type="InterPro" id="IPR029055">
    <property type="entry name" value="Ntn_hydrolases_N"/>
</dbReference>
<dbReference type="EC" id="2.6.1.16" evidence="3 10"/>
<feature type="initiator methionine" description="Removed" evidence="10">
    <location>
        <position position="13"/>
    </location>
</feature>
<dbReference type="GO" id="GO:0004360">
    <property type="term" value="F:glutamine-fructose-6-phosphate transaminase (isomerizing) activity"/>
    <property type="evidence" value="ECO:0007669"/>
    <property type="project" value="UniProtKB-UniRule"/>
</dbReference>
<sequence length="618" mass="68607">MKCISKKFGGKYMCGIVCYNGEKSAVEIILNGLKSLEYRGYDSSGISVVTDKIETVKRKGKLQNLIDSIDEIDNDASVGIGHIRWATHGEPNEINAHPQVSEDGEFSVVHNGIIENYKELKKELEDNGYTFKSTTDTEIVVALISQYYKDDLLEAVKSTIKRLKGAYALGIVSEYEKDKLIAVRKESPLILGKCDDGIILASDIPSVLKYTRDIVYLENGDIVEIDKKNYTIYDKDFEKVDREVKTVDMTIDQASKGGYDHFMLKEIHEQPEVVKKTLEVNVKNNVIDFAENSLTKEELSKINKVYIVACGTAYHAGEVGKVAIEKLAKIPVITDIASEFRYNDPFIDENTLVILISQSGETADTLAALRESKNKGAKILAITNVVGSSIAREADKVIYTLAGPEIAVASTKAYISQLVTVIMLALDFAKKLGTIEDVEYSKYIEELKTMPEKIDETLKTEPITEKIAEAIKEDKSMFFIGRGLDFLSVKEGALKLKEISYIHTEAFPAGELKHGSIALIEQNTPALSVITQSKLAEKTISNVQEVVTRGAKVFTITVEGNDNMKDFSEEIIFIPKTLELLYPILSVVPEQLLGYHTSLKKGLDVDKPRNLAKSVTVE</sequence>
<dbReference type="FunFam" id="3.60.20.10:FF:000006">
    <property type="entry name" value="Glutamine--fructose-6-phosphate aminotransferase [isomerizing]"/>
    <property type="match status" value="1"/>
</dbReference>
<dbReference type="GO" id="GO:0006002">
    <property type="term" value="P:fructose 6-phosphate metabolic process"/>
    <property type="evidence" value="ECO:0007669"/>
    <property type="project" value="TreeGrafter"/>
</dbReference>
<evidence type="ECO:0000259" key="11">
    <source>
        <dbReference type="PROSITE" id="PS51278"/>
    </source>
</evidence>
<gene>
    <name evidence="10 13" type="primary">glmS</name>
    <name evidence="13" type="ORF">HMPREF0391_10367</name>
</gene>
<keyword evidence="7 10" id="KW-0808">Transferase</keyword>
<evidence type="ECO:0000256" key="7">
    <source>
        <dbReference type="ARBA" id="ARBA00022679"/>
    </source>
</evidence>
<dbReference type="SUPFAM" id="SSF53697">
    <property type="entry name" value="SIS domain"/>
    <property type="match status" value="1"/>
</dbReference>
<evidence type="ECO:0000256" key="8">
    <source>
        <dbReference type="ARBA" id="ARBA00022737"/>
    </source>
</evidence>
<dbReference type="PROSITE" id="PS51278">
    <property type="entry name" value="GATASE_TYPE_2"/>
    <property type="match status" value="1"/>
</dbReference>
<evidence type="ECO:0000256" key="1">
    <source>
        <dbReference type="ARBA" id="ARBA00001031"/>
    </source>
</evidence>
<protein>
    <recommendedName>
        <fullName evidence="4 10">Glutamine--fructose-6-phosphate aminotransferase [isomerizing]</fullName>
        <ecNumber evidence="3 10">2.6.1.16</ecNumber>
    </recommendedName>
    <alternativeName>
        <fullName evidence="10">D-fructose-6-phosphate amidotransferase</fullName>
    </alternativeName>
    <alternativeName>
        <fullName evidence="10">GFAT</fullName>
    </alternativeName>
    <alternativeName>
        <fullName evidence="10">Glucosamine-6-phosphate synthase</fullName>
    </alternativeName>
    <alternativeName>
        <fullName evidence="10">Hexosephosphate aminotransferase</fullName>
    </alternativeName>
    <alternativeName>
        <fullName evidence="10">L-glutamine--D-fructose-6-phosphate amidotransferase</fullName>
    </alternativeName>
</protein>
<name>D6S7E5_FINMA</name>
<comment type="caution">
    <text evidence="13">The sequence shown here is derived from an EMBL/GenBank/DDBJ whole genome shotgun (WGS) entry which is preliminary data.</text>
</comment>
<dbReference type="InterPro" id="IPR046348">
    <property type="entry name" value="SIS_dom_sf"/>
</dbReference>
<evidence type="ECO:0000256" key="2">
    <source>
        <dbReference type="ARBA" id="ARBA00004496"/>
    </source>
</evidence>
<dbReference type="InterPro" id="IPR017932">
    <property type="entry name" value="GATase_2_dom"/>
</dbReference>
<dbReference type="NCBIfam" id="TIGR01135">
    <property type="entry name" value="glmS"/>
    <property type="match status" value="1"/>
</dbReference>
<dbReference type="EMBL" id="ACHM02000001">
    <property type="protein sequence ID" value="EFH93999.1"/>
    <property type="molecule type" value="Genomic_DNA"/>
</dbReference>
<evidence type="ECO:0000256" key="5">
    <source>
        <dbReference type="ARBA" id="ARBA00022490"/>
    </source>
</evidence>
<evidence type="ECO:0000256" key="9">
    <source>
        <dbReference type="ARBA" id="ARBA00022962"/>
    </source>
</evidence>
<dbReference type="InterPro" id="IPR035466">
    <property type="entry name" value="GlmS/AgaS_SIS"/>
</dbReference>
<dbReference type="CDD" id="cd00714">
    <property type="entry name" value="GFAT"/>
    <property type="match status" value="1"/>
</dbReference>
<dbReference type="GO" id="GO:0005829">
    <property type="term" value="C:cytosol"/>
    <property type="evidence" value="ECO:0007669"/>
    <property type="project" value="TreeGrafter"/>
</dbReference>
<feature type="domain" description="SIS" evidence="12">
    <location>
        <begin position="295"/>
        <end position="434"/>
    </location>
</feature>
<feature type="domain" description="SIS" evidence="12">
    <location>
        <begin position="467"/>
        <end position="608"/>
    </location>
</feature>
<feature type="domain" description="Glutamine amidotransferase type-2" evidence="11">
    <location>
        <begin position="14"/>
        <end position="228"/>
    </location>
</feature>
<reference evidence="13" key="1">
    <citation type="submission" date="2010-05" db="EMBL/GenBank/DDBJ databases">
        <authorList>
            <person name="Muzny D."/>
            <person name="Qin X."/>
            <person name="Buhay C."/>
            <person name="Dugan-Rocha S."/>
            <person name="Ding Y."/>
            <person name="Chen G."/>
            <person name="Hawes A."/>
            <person name="Holder M."/>
            <person name="Jhangiani S."/>
            <person name="Johnson A."/>
            <person name="Khan Z."/>
            <person name="Li Z."/>
            <person name="Liu W."/>
            <person name="Liu X."/>
            <person name="Perez L."/>
            <person name="Shen H."/>
            <person name="Wang Q."/>
            <person name="Watt J."/>
            <person name="Xi L."/>
            <person name="Xin Y."/>
            <person name="Zhou J."/>
            <person name="Deng J."/>
            <person name="Jiang H."/>
            <person name="Liu Y."/>
            <person name="Qu J."/>
            <person name="Song X.-Z."/>
            <person name="Zhang L."/>
            <person name="Villasana D."/>
            <person name="Johnson A."/>
            <person name="Liu J."/>
            <person name="Liyanage D."/>
            <person name="Lorensuhewa L."/>
            <person name="Robinson T."/>
            <person name="Song A."/>
            <person name="Song B.-B."/>
            <person name="Dinh H."/>
            <person name="Thornton R."/>
            <person name="Coyle M."/>
            <person name="Francisco L."/>
            <person name="Jackson L."/>
            <person name="Javaid M."/>
            <person name="Korchina V."/>
            <person name="Kovar C."/>
            <person name="Mata R."/>
            <person name="Mathew T."/>
            <person name="Ngo R."/>
            <person name="Nguyen L."/>
            <person name="Nguyen N."/>
            <person name="Okwuonu G."/>
            <person name="Ongeri F."/>
            <person name="Pham C."/>
            <person name="Simmons D."/>
            <person name="Wilczek-Boney K."/>
            <person name="Hale W."/>
            <person name="Jakkamsetti A."/>
            <person name="Pham P."/>
            <person name="Ruth R."/>
            <person name="San Lucas F."/>
            <person name="Warren J."/>
            <person name="Zhang J."/>
            <person name="Zhao Z."/>
            <person name="Zhou C."/>
            <person name="Zhu D."/>
            <person name="Lee S."/>
            <person name="Bess C."/>
            <person name="Blankenburg K."/>
            <person name="Forbes L."/>
            <person name="Fu Q."/>
            <person name="Gubbala S."/>
            <person name="Hirani K."/>
            <person name="Jayaseelan J.C."/>
            <person name="Lara F."/>
            <person name="Munidasa M."/>
            <person name="Palculict T."/>
            <person name="Patil S."/>
            <person name="Pu L.-L."/>
            <person name="Saada N."/>
            <person name="Tang L."/>
            <person name="Weissenberger G."/>
            <person name="Zhu Y."/>
            <person name="Hemphill L."/>
            <person name="Shang Y."/>
            <person name="Youmans B."/>
            <person name="Ayvaz T."/>
            <person name="Ross M."/>
            <person name="Santibanez J."/>
            <person name="Aqrawi P."/>
            <person name="Gross S."/>
            <person name="Joshi V."/>
            <person name="Fowler G."/>
            <person name="Nazareth L."/>
            <person name="Reid J."/>
            <person name="Worley K."/>
            <person name="Petrosino J."/>
            <person name="Highlander S."/>
            <person name="Gibbs R."/>
        </authorList>
    </citation>
    <scope>NUCLEOTIDE SEQUENCE [LARGE SCALE GENOMIC DNA]</scope>
    <source>
        <strain evidence="13">ATCC 53516</strain>
    </source>
</reference>
<dbReference type="GO" id="GO:0005975">
    <property type="term" value="P:carbohydrate metabolic process"/>
    <property type="evidence" value="ECO:0007669"/>
    <property type="project" value="UniProtKB-UniRule"/>
</dbReference>
<dbReference type="InterPro" id="IPR005855">
    <property type="entry name" value="GFAT"/>
</dbReference>
<dbReference type="eggNOG" id="COG0449">
    <property type="taxonomic scope" value="Bacteria"/>
</dbReference>
<keyword evidence="5 10" id="KW-0963">Cytoplasm</keyword>
<comment type="catalytic activity">
    <reaction evidence="1 10">
        <text>D-fructose 6-phosphate + L-glutamine = D-glucosamine 6-phosphate + L-glutamate</text>
        <dbReference type="Rhea" id="RHEA:13237"/>
        <dbReference type="ChEBI" id="CHEBI:29985"/>
        <dbReference type="ChEBI" id="CHEBI:58359"/>
        <dbReference type="ChEBI" id="CHEBI:58725"/>
        <dbReference type="ChEBI" id="CHEBI:61527"/>
        <dbReference type="EC" id="2.6.1.16"/>
    </reaction>
</comment>